<dbReference type="InterPro" id="IPR034750">
    <property type="entry name" value="CULT"/>
</dbReference>
<keyword evidence="4" id="KW-1185">Reference proteome</keyword>
<comment type="caution">
    <text evidence="3">The sequence shown here is derived from an EMBL/GenBank/DDBJ whole genome shotgun (WGS) entry which is preliminary data.</text>
</comment>
<protein>
    <recommendedName>
        <fullName evidence="2">CULT domain-containing protein</fullName>
    </recommendedName>
</protein>
<accession>A0AAD8A2I7</accession>
<keyword evidence="1" id="KW-0732">Signal</keyword>
<dbReference type="CDD" id="cd15777">
    <property type="entry name" value="CRBN_C_like"/>
    <property type="match status" value="1"/>
</dbReference>
<sequence length="178" mass="20029">MSRVDWRCSDVTLWLFTVFFIINNSDSDNYKPEESTDYLLCRGCGADIADAGYILNNRFSPEALIQGNQSLFGKQNIAVQLLQNPLGIRFRVVVVDKASCIGIAEWHSEHSWYPGYAWKHCLCSHCGHHLGWIFEPIGTAVEERKTPSGGGFYALILDNVLSESFSDSLMIVPKTYKS</sequence>
<feature type="chain" id="PRO_5041956654" description="CULT domain-containing protein" evidence="1">
    <location>
        <begin position="28"/>
        <end position="178"/>
    </location>
</feature>
<dbReference type="PROSITE" id="PS51788">
    <property type="entry name" value="CULT"/>
    <property type="match status" value="1"/>
</dbReference>
<evidence type="ECO:0000256" key="1">
    <source>
        <dbReference type="SAM" id="SignalP"/>
    </source>
</evidence>
<dbReference type="Proteomes" id="UP001233999">
    <property type="component" value="Unassembled WGS sequence"/>
</dbReference>
<evidence type="ECO:0000313" key="4">
    <source>
        <dbReference type="Proteomes" id="UP001233999"/>
    </source>
</evidence>
<dbReference type="Gene3D" id="2.170.150.20">
    <property type="entry name" value="Peptide methionine sulfoxide reductase"/>
    <property type="match status" value="1"/>
</dbReference>
<dbReference type="AlphaFoldDB" id="A0AAD8A2I7"/>
<reference evidence="3" key="1">
    <citation type="journal article" date="2023" name="IScience">
        <title>Live-bearing cockroach genome reveals convergent evolutionary mechanisms linked to viviparity in insects and beyond.</title>
        <authorList>
            <person name="Fouks B."/>
            <person name="Harrison M.C."/>
            <person name="Mikhailova A.A."/>
            <person name="Marchal E."/>
            <person name="English S."/>
            <person name="Carruthers M."/>
            <person name="Jennings E.C."/>
            <person name="Chiamaka E.L."/>
            <person name="Frigard R.A."/>
            <person name="Pippel M."/>
            <person name="Attardo G.M."/>
            <person name="Benoit J.B."/>
            <person name="Bornberg-Bauer E."/>
            <person name="Tobe S.S."/>
        </authorList>
    </citation>
    <scope>NUCLEOTIDE SEQUENCE</scope>
    <source>
        <strain evidence="3">Stay&amp;Tobe</strain>
    </source>
</reference>
<name>A0AAD8A2I7_DIPPU</name>
<reference evidence="3" key="2">
    <citation type="submission" date="2023-05" db="EMBL/GenBank/DDBJ databases">
        <authorList>
            <person name="Fouks B."/>
        </authorList>
    </citation>
    <scope>NUCLEOTIDE SEQUENCE</scope>
    <source>
        <strain evidence="3">Stay&amp;Tobe</strain>
        <tissue evidence="3">Testes</tissue>
    </source>
</reference>
<feature type="signal peptide" evidence="1">
    <location>
        <begin position="1"/>
        <end position="27"/>
    </location>
</feature>
<organism evidence="3 4">
    <name type="scientific">Diploptera punctata</name>
    <name type="common">Pacific beetle cockroach</name>
    <dbReference type="NCBI Taxonomy" id="6984"/>
    <lineage>
        <taxon>Eukaryota</taxon>
        <taxon>Metazoa</taxon>
        <taxon>Ecdysozoa</taxon>
        <taxon>Arthropoda</taxon>
        <taxon>Hexapoda</taxon>
        <taxon>Insecta</taxon>
        <taxon>Pterygota</taxon>
        <taxon>Neoptera</taxon>
        <taxon>Polyneoptera</taxon>
        <taxon>Dictyoptera</taxon>
        <taxon>Blattodea</taxon>
        <taxon>Blaberoidea</taxon>
        <taxon>Blaberidae</taxon>
        <taxon>Diplopterinae</taxon>
        <taxon>Diploptera</taxon>
    </lineage>
</organism>
<proteinExistence type="predicted"/>
<dbReference type="EMBL" id="JASPKZ010003868">
    <property type="protein sequence ID" value="KAJ9591440.1"/>
    <property type="molecule type" value="Genomic_DNA"/>
</dbReference>
<dbReference type="FunFam" id="2.170.150.20:FF:000007">
    <property type="entry name" value="Protein cereblon"/>
    <property type="match status" value="1"/>
</dbReference>
<evidence type="ECO:0000259" key="2">
    <source>
        <dbReference type="PROSITE" id="PS51788"/>
    </source>
</evidence>
<feature type="domain" description="CULT" evidence="2">
    <location>
        <begin position="36"/>
        <end position="164"/>
    </location>
</feature>
<gene>
    <name evidence="3" type="ORF">L9F63_002046</name>
</gene>
<evidence type="ECO:0000313" key="3">
    <source>
        <dbReference type="EMBL" id="KAJ9591440.1"/>
    </source>
</evidence>